<feature type="non-terminal residue" evidence="3">
    <location>
        <position position="128"/>
    </location>
</feature>
<dbReference type="Gene3D" id="3.30.460.80">
    <property type="entry name" value="NADH:ubiquinone oxidoreductase, 30kDa subunit"/>
    <property type="match status" value="1"/>
</dbReference>
<dbReference type="SUPFAM" id="SSF143243">
    <property type="entry name" value="Nqo5-like"/>
    <property type="match status" value="1"/>
</dbReference>
<dbReference type="InterPro" id="IPR037232">
    <property type="entry name" value="NADH_quin_OxRdtase_su_C/D-like"/>
</dbReference>
<dbReference type="PANTHER" id="PTHR10884">
    <property type="entry name" value="NADH DEHYDROGENASE UBIQUINONE IRON-SULFUR PROTEIN 3"/>
    <property type="match status" value="1"/>
</dbReference>
<name>X0U5N1_9ZZZZ</name>
<reference evidence="3" key="1">
    <citation type="journal article" date="2014" name="Front. Microbiol.">
        <title>High frequency of phylogenetically diverse reductive dehalogenase-homologous genes in deep subseafloor sedimentary metagenomes.</title>
        <authorList>
            <person name="Kawai M."/>
            <person name="Futagami T."/>
            <person name="Toyoda A."/>
            <person name="Takaki Y."/>
            <person name="Nishi S."/>
            <person name="Hori S."/>
            <person name="Arai W."/>
            <person name="Tsubouchi T."/>
            <person name="Morono Y."/>
            <person name="Uchiyama I."/>
            <person name="Ito T."/>
            <person name="Fujiyama A."/>
            <person name="Inagaki F."/>
            <person name="Takami H."/>
        </authorList>
    </citation>
    <scope>NUCLEOTIDE SEQUENCE</scope>
    <source>
        <strain evidence="3">Expedition CK06-06</strain>
    </source>
</reference>
<dbReference type="AlphaFoldDB" id="X0U5N1"/>
<accession>X0U5N1</accession>
<dbReference type="GO" id="GO:0008137">
    <property type="term" value="F:NADH dehydrogenase (ubiquinone) activity"/>
    <property type="evidence" value="ECO:0007669"/>
    <property type="project" value="InterPro"/>
</dbReference>
<dbReference type="PANTHER" id="PTHR10884:SF14">
    <property type="entry name" value="NADH DEHYDROGENASE [UBIQUINONE] IRON-SULFUR PROTEIN 3, MITOCHONDRIAL"/>
    <property type="match status" value="1"/>
</dbReference>
<sequence length="128" mass="14521">MNEATKNILAALGEAFAGVDFAPAPLIARKDPAAEQTCIRIAPDRLFDVMRFLRNDDRCAFEQLCDLTCVDYLNFPQARDRFGVIYSLLSLSQGHRLWVKCFVNDPNPEVPSVTGIWHGADWMEREVF</sequence>
<feature type="domain" description="NADH:ubiquinone oxidoreductase 30kDa subunit" evidence="2">
    <location>
        <begin position="39"/>
        <end position="128"/>
    </location>
</feature>
<evidence type="ECO:0000256" key="1">
    <source>
        <dbReference type="ARBA" id="ARBA00007569"/>
    </source>
</evidence>
<dbReference type="Pfam" id="PF00329">
    <property type="entry name" value="Complex1_30kDa"/>
    <property type="match status" value="1"/>
</dbReference>
<dbReference type="InterPro" id="IPR001268">
    <property type="entry name" value="NADH_UbQ_OxRdtase_30kDa_su"/>
</dbReference>
<protein>
    <recommendedName>
        <fullName evidence="2">NADH:ubiquinone oxidoreductase 30kDa subunit domain-containing protein</fullName>
    </recommendedName>
</protein>
<evidence type="ECO:0000259" key="2">
    <source>
        <dbReference type="Pfam" id="PF00329"/>
    </source>
</evidence>
<comment type="caution">
    <text evidence="3">The sequence shown here is derived from an EMBL/GenBank/DDBJ whole genome shotgun (WGS) entry which is preliminary data.</text>
</comment>
<dbReference type="EMBL" id="BARS01015812">
    <property type="protein sequence ID" value="GAF94651.1"/>
    <property type="molecule type" value="Genomic_DNA"/>
</dbReference>
<evidence type="ECO:0000313" key="3">
    <source>
        <dbReference type="EMBL" id="GAF94651.1"/>
    </source>
</evidence>
<gene>
    <name evidence="3" type="ORF">S01H1_26109</name>
</gene>
<comment type="similarity">
    <text evidence="1">Belongs to the complex I 30 kDa subunit family.</text>
</comment>
<organism evidence="3">
    <name type="scientific">marine sediment metagenome</name>
    <dbReference type="NCBI Taxonomy" id="412755"/>
    <lineage>
        <taxon>unclassified sequences</taxon>
        <taxon>metagenomes</taxon>
        <taxon>ecological metagenomes</taxon>
    </lineage>
</organism>
<proteinExistence type="inferred from homology"/>